<proteinExistence type="predicted"/>
<accession>A0A4V2YFU8</accession>
<dbReference type="Proteomes" id="UP000294543">
    <property type="component" value="Unassembled WGS sequence"/>
</dbReference>
<keyword evidence="2" id="KW-1185">Reference proteome</keyword>
<protein>
    <submittedName>
        <fullName evidence="1">Uncharacterized protein</fullName>
    </submittedName>
</protein>
<name>A0A4V2YFU8_9ACTN</name>
<dbReference type="EMBL" id="SMKP01000011">
    <property type="protein sequence ID" value="TDD24487.1"/>
    <property type="molecule type" value="Genomic_DNA"/>
</dbReference>
<dbReference type="RefSeq" id="WP_132505343.1">
    <property type="nucleotide sequence ID" value="NZ_SMKP01000011.1"/>
</dbReference>
<evidence type="ECO:0000313" key="1">
    <source>
        <dbReference type="EMBL" id="TDD24487.1"/>
    </source>
</evidence>
<evidence type="ECO:0000313" key="2">
    <source>
        <dbReference type="Proteomes" id="UP000294543"/>
    </source>
</evidence>
<dbReference type="AlphaFoldDB" id="A0A4V2YFU8"/>
<comment type="caution">
    <text evidence="1">The sequence shown here is derived from an EMBL/GenBank/DDBJ whole genome shotgun (WGS) entry which is preliminary data.</text>
</comment>
<gene>
    <name evidence="1" type="ORF">E1294_05890</name>
</gene>
<organism evidence="1 2">
    <name type="scientific">Nonomuraea diastatica</name>
    <dbReference type="NCBI Taxonomy" id="1848329"/>
    <lineage>
        <taxon>Bacteria</taxon>
        <taxon>Bacillati</taxon>
        <taxon>Actinomycetota</taxon>
        <taxon>Actinomycetes</taxon>
        <taxon>Streptosporangiales</taxon>
        <taxon>Streptosporangiaceae</taxon>
        <taxon>Nonomuraea</taxon>
    </lineage>
</organism>
<sequence>MLRRVVGAEVEIAQLEHSPLLTRSYASWLLGRSGVVVAEIRDRSVAVVQLAEDGFEFPAGARRRSLAWADLNVRRVPTESPSPLRPYRAGTSGSGSSLVQHAVEADDDVALCAELVRPVIVGDWHVPFVATLACACSECRRLAATAEPSGSLEVESP</sequence>
<reference evidence="1 2" key="1">
    <citation type="submission" date="2019-03" db="EMBL/GenBank/DDBJ databases">
        <title>Draft genome sequences of novel Actinobacteria.</title>
        <authorList>
            <person name="Sahin N."/>
            <person name="Ay H."/>
            <person name="Saygin H."/>
        </authorList>
    </citation>
    <scope>NUCLEOTIDE SEQUENCE [LARGE SCALE GENOMIC DNA]</scope>
    <source>
        <strain evidence="1 2">KC712</strain>
    </source>
</reference>